<proteinExistence type="predicted"/>
<evidence type="ECO:0000313" key="1">
    <source>
        <dbReference type="EMBL" id="CAI9596063.1"/>
    </source>
</evidence>
<dbReference type="Proteomes" id="UP001162483">
    <property type="component" value="Unassembled WGS sequence"/>
</dbReference>
<name>A0ABN9FHE6_9NEOB</name>
<sequence>PIRADRIGDRCTDHQCSPISTTCQCPSTPPVSAHQRHLSVPINATCQCSSELPYSATYQCQSVPPNSTNFQCPSVMSECPPVMPVNAHQCHLPVPTHQWPSMPPVS</sequence>
<protein>
    <submittedName>
        <fullName evidence="1">Uncharacterized protein</fullName>
    </submittedName>
</protein>
<organism evidence="1 2">
    <name type="scientific">Staurois parvus</name>
    <dbReference type="NCBI Taxonomy" id="386267"/>
    <lineage>
        <taxon>Eukaryota</taxon>
        <taxon>Metazoa</taxon>
        <taxon>Chordata</taxon>
        <taxon>Craniata</taxon>
        <taxon>Vertebrata</taxon>
        <taxon>Euteleostomi</taxon>
        <taxon>Amphibia</taxon>
        <taxon>Batrachia</taxon>
        <taxon>Anura</taxon>
        <taxon>Neobatrachia</taxon>
        <taxon>Ranoidea</taxon>
        <taxon>Ranidae</taxon>
        <taxon>Staurois</taxon>
    </lineage>
</organism>
<feature type="non-terminal residue" evidence="1">
    <location>
        <position position="106"/>
    </location>
</feature>
<dbReference type="EMBL" id="CATNWA010016880">
    <property type="protein sequence ID" value="CAI9596063.1"/>
    <property type="molecule type" value="Genomic_DNA"/>
</dbReference>
<reference evidence="1" key="1">
    <citation type="submission" date="2023-05" db="EMBL/GenBank/DDBJ databases">
        <authorList>
            <person name="Stuckert A."/>
        </authorList>
    </citation>
    <scope>NUCLEOTIDE SEQUENCE</scope>
</reference>
<evidence type="ECO:0000313" key="2">
    <source>
        <dbReference type="Proteomes" id="UP001162483"/>
    </source>
</evidence>
<keyword evidence="2" id="KW-1185">Reference proteome</keyword>
<accession>A0ABN9FHE6</accession>
<gene>
    <name evidence="1" type="ORF">SPARVUS_LOCUS12003501</name>
</gene>
<feature type="non-terminal residue" evidence="1">
    <location>
        <position position="1"/>
    </location>
</feature>
<comment type="caution">
    <text evidence="1">The sequence shown here is derived from an EMBL/GenBank/DDBJ whole genome shotgun (WGS) entry which is preliminary data.</text>
</comment>